<keyword evidence="7" id="KW-0961">Cell wall biogenesis/degradation</keyword>
<dbReference type="Pfam" id="PF07486">
    <property type="entry name" value="Hydrolase_2"/>
    <property type="match status" value="1"/>
</dbReference>
<evidence type="ECO:0000256" key="4">
    <source>
        <dbReference type="ARBA" id="ARBA00022729"/>
    </source>
</evidence>
<keyword evidence="6" id="KW-0749">Sporulation</keyword>
<keyword evidence="12" id="KW-1185">Reference proteome</keyword>
<dbReference type="Pfam" id="PF01471">
    <property type="entry name" value="PG_binding_1"/>
    <property type="match status" value="1"/>
</dbReference>
<evidence type="ECO:0000313" key="12">
    <source>
        <dbReference type="Proteomes" id="UP000002217"/>
    </source>
</evidence>
<dbReference type="Gene3D" id="1.10.101.10">
    <property type="entry name" value="PGBD-like superfamily/PGBD"/>
    <property type="match status" value="1"/>
</dbReference>
<evidence type="ECO:0000259" key="9">
    <source>
        <dbReference type="Pfam" id="PF01471"/>
    </source>
</evidence>
<evidence type="ECO:0000256" key="5">
    <source>
        <dbReference type="ARBA" id="ARBA00022801"/>
    </source>
</evidence>
<evidence type="ECO:0000256" key="8">
    <source>
        <dbReference type="NCBIfam" id="TIGR02869"/>
    </source>
</evidence>
<dbReference type="InterPro" id="IPR002477">
    <property type="entry name" value="Peptidoglycan-bd-like"/>
</dbReference>
<gene>
    <name evidence="11" type="ordered locus">Dtox_0039</name>
</gene>
<keyword evidence="3" id="KW-0309">Germination</keyword>
<name>C8VVD2_DESAS</name>
<evidence type="ECO:0000313" key="11">
    <source>
        <dbReference type="EMBL" id="ACV61003.1"/>
    </source>
</evidence>
<dbReference type="Gene3D" id="1.10.10.2520">
    <property type="entry name" value="Cell wall hydrolase SleB, domain 1"/>
    <property type="match status" value="1"/>
</dbReference>
<dbReference type="InterPro" id="IPR014224">
    <property type="entry name" value="Spore_cortex_SleB"/>
</dbReference>
<feature type="domain" description="Peptidoglycan binding-like" evidence="9">
    <location>
        <begin position="47"/>
        <end position="102"/>
    </location>
</feature>
<sequence>MEINLSLRKIILIPIALFILTAFCSVIMPVAEAAAQDAPLLHWGSSGYRVTKIQQRLNWWGYYEGPVDGLFGTKTSKAVRKFQGYNGLSKDGVVGRQTLTALGLQEFNRTANATTTTVSRSSAYSNDGRVGLLAKVIEGEAADEPFVGKVAVGAVMLNRTRSSAFPQSLSSVIYQPNAFESVTNGMYNRTTSEESIKAARLALNGWDPTGGALFFWNPAKRVSSWIWSRPIITQIGGHVFAR</sequence>
<dbReference type="InterPro" id="IPR011105">
    <property type="entry name" value="Cell_wall_hydrolase_SleB"/>
</dbReference>
<dbReference type="GO" id="GO:0071555">
    <property type="term" value="P:cell wall organization"/>
    <property type="evidence" value="ECO:0007669"/>
    <property type="project" value="UniProtKB-KW"/>
</dbReference>
<organism evidence="11 12">
    <name type="scientific">Desulfofarcimen acetoxidans (strain ATCC 49208 / DSM 771 / KCTC 5769 / VKM B-1644 / 5575)</name>
    <name type="common">Desulfotomaculum acetoxidans</name>
    <dbReference type="NCBI Taxonomy" id="485916"/>
    <lineage>
        <taxon>Bacteria</taxon>
        <taxon>Bacillati</taxon>
        <taxon>Bacillota</taxon>
        <taxon>Clostridia</taxon>
        <taxon>Eubacteriales</taxon>
        <taxon>Peptococcaceae</taxon>
        <taxon>Desulfofarcimen</taxon>
    </lineage>
</organism>
<evidence type="ECO:0000256" key="6">
    <source>
        <dbReference type="ARBA" id="ARBA00022969"/>
    </source>
</evidence>
<proteinExistence type="inferred from homology"/>
<dbReference type="InterPro" id="IPR036366">
    <property type="entry name" value="PGBDSf"/>
</dbReference>
<reference evidence="11 12" key="1">
    <citation type="journal article" date="2009" name="Stand. Genomic Sci.">
        <title>Complete genome sequence of Desulfotomaculum acetoxidans type strain (5575).</title>
        <authorList>
            <person name="Spring S."/>
            <person name="Lapidus A."/>
            <person name="Schroder M."/>
            <person name="Gleim D."/>
            <person name="Sims D."/>
            <person name="Meincke L."/>
            <person name="Glavina Del Rio T."/>
            <person name="Tice H."/>
            <person name="Copeland A."/>
            <person name="Cheng J.F."/>
            <person name="Lucas S."/>
            <person name="Chen F."/>
            <person name="Nolan M."/>
            <person name="Bruce D."/>
            <person name="Goodwin L."/>
            <person name="Pitluck S."/>
            <person name="Ivanova N."/>
            <person name="Mavromatis K."/>
            <person name="Mikhailova N."/>
            <person name="Pati A."/>
            <person name="Chen A."/>
            <person name="Palaniappan K."/>
            <person name="Land M."/>
            <person name="Hauser L."/>
            <person name="Chang Y.J."/>
            <person name="Jeffries C.D."/>
            <person name="Chain P."/>
            <person name="Saunders E."/>
            <person name="Brettin T."/>
            <person name="Detter J.C."/>
            <person name="Goker M."/>
            <person name="Bristow J."/>
            <person name="Eisen J.A."/>
            <person name="Markowitz V."/>
            <person name="Hugenholtz P."/>
            <person name="Kyrpides N.C."/>
            <person name="Klenk H.P."/>
            <person name="Han C."/>
        </authorList>
    </citation>
    <scope>NUCLEOTIDE SEQUENCE [LARGE SCALE GENOMIC DNA]</scope>
    <source>
        <strain evidence="12">ATCC 49208 / DSM 771 / VKM B-1644</strain>
    </source>
</reference>
<dbReference type="GO" id="GO:0016787">
    <property type="term" value="F:hydrolase activity"/>
    <property type="evidence" value="ECO:0007669"/>
    <property type="project" value="UniProtKB-KW"/>
</dbReference>
<dbReference type="GO" id="GO:0030435">
    <property type="term" value="P:sporulation resulting in formation of a cellular spore"/>
    <property type="evidence" value="ECO:0007669"/>
    <property type="project" value="UniProtKB-KW"/>
</dbReference>
<dbReference type="SUPFAM" id="SSF47090">
    <property type="entry name" value="PGBD-like"/>
    <property type="match status" value="1"/>
</dbReference>
<dbReference type="OrthoDB" id="9785345at2"/>
<dbReference type="HOGENOM" id="CLU_053345_0_0_9"/>
<dbReference type="KEGG" id="dae:Dtox_0039"/>
<dbReference type="AlphaFoldDB" id="C8VVD2"/>
<dbReference type="GO" id="GO:0009847">
    <property type="term" value="P:spore germination"/>
    <property type="evidence" value="ECO:0007669"/>
    <property type="project" value="UniProtKB-UniRule"/>
</dbReference>
<feature type="domain" description="Cell wall hydrolase SleB" evidence="10">
    <location>
        <begin position="144"/>
        <end position="241"/>
    </location>
</feature>
<dbReference type="STRING" id="485916.Dtox_0039"/>
<comment type="similarity">
    <text evidence="1">Belongs to the SleB family.</text>
</comment>
<evidence type="ECO:0000256" key="7">
    <source>
        <dbReference type="ARBA" id="ARBA00023316"/>
    </source>
</evidence>
<dbReference type="NCBIfam" id="TIGR02869">
    <property type="entry name" value="spore_SleB"/>
    <property type="match status" value="1"/>
</dbReference>
<dbReference type="RefSeq" id="WP_012813455.1">
    <property type="nucleotide sequence ID" value="NC_013216.1"/>
</dbReference>
<dbReference type="EMBL" id="CP001720">
    <property type="protein sequence ID" value="ACV61003.1"/>
    <property type="molecule type" value="Genomic_DNA"/>
</dbReference>
<keyword evidence="5" id="KW-0378">Hydrolase</keyword>
<dbReference type="eggNOG" id="COG3409">
    <property type="taxonomic scope" value="Bacteria"/>
</dbReference>
<accession>C8VVD2</accession>
<evidence type="ECO:0000256" key="1">
    <source>
        <dbReference type="ARBA" id="ARBA00007010"/>
    </source>
</evidence>
<keyword evidence="4" id="KW-0732">Signal</keyword>
<dbReference type="eggNOG" id="COG3773">
    <property type="taxonomic scope" value="Bacteria"/>
</dbReference>
<evidence type="ECO:0000259" key="10">
    <source>
        <dbReference type="Pfam" id="PF07486"/>
    </source>
</evidence>
<dbReference type="InterPro" id="IPR036365">
    <property type="entry name" value="PGBD-like_sf"/>
</dbReference>
<dbReference type="InterPro" id="IPR042047">
    <property type="entry name" value="SleB_dom1"/>
</dbReference>
<evidence type="ECO:0000256" key="3">
    <source>
        <dbReference type="ARBA" id="ARBA00022544"/>
    </source>
</evidence>
<dbReference type="Gene3D" id="6.20.240.60">
    <property type="match status" value="1"/>
</dbReference>
<evidence type="ECO:0000256" key="2">
    <source>
        <dbReference type="ARBA" id="ARBA00018364"/>
    </source>
</evidence>
<dbReference type="Proteomes" id="UP000002217">
    <property type="component" value="Chromosome"/>
</dbReference>
<protein>
    <recommendedName>
        <fullName evidence="2 8">Spore cortex-lytic enzyme</fullName>
    </recommendedName>
</protein>